<reference evidence="3 4" key="1">
    <citation type="submission" date="2019-03" db="EMBL/GenBank/DDBJ databases">
        <title>Genomic Encyclopedia of Type Strains, Phase III (KMG-III): the genomes of soil and plant-associated and newly described type strains.</title>
        <authorList>
            <person name="Whitman W."/>
        </authorList>
    </citation>
    <scope>NUCLEOTIDE SEQUENCE [LARGE SCALE GENOMIC DNA]</scope>
    <source>
        <strain evidence="3 4">CECT 8976</strain>
    </source>
</reference>
<feature type="domain" description="Solute-binding protein family 3/N-terminal" evidence="2">
    <location>
        <begin position="33"/>
        <end position="253"/>
    </location>
</feature>
<accession>A0A4R7BD13</accession>
<evidence type="ECO:0000313" key="4">
    <source>
        <dbReference type="Proteomes" id="UP000295611"/>
    </source>
</evidence>
<comment type="caution">
    <text evidence="3">The sequence shown here is derived from an EMBL/GenBank/DDBJ whole genome shotgun (WGS) entry which is preliminary data.</text>
</comment>
<sequence length="261" mass="29357">MIMRLFWRCLLPMLLLLSLPVWADRVATNELMVVTEEWAPYQYTTADGAVSGPNVAMVQAILAEAKFQTPIKIVPWARAFFMGKNRPNTLIFSLSRSKERENQFIWIGELMRRDDWFYRATGHDSIAPTKLSAIKSCCTVCVVRKDIVEDDLQKLGFQPDRHYITADSFADCMRLVQTGTVPLLVNSPAGLAQELKQQRDNRAGFQKVMPLPGAGQEPLYLAASIGTSATTVARLQAAIKTLQQNGTLEQTRRLFLEHSKP</sequence>
<evidence type="ECO:0000259" key="2">
    <source>
        <dbReference type="Pfam" id="PF00497"/>
    </source>
</evidence>
<dbReference type="Pfam" id="PF00497">
    <property type="entry name" value="SBP_bac_3"/>
    <property type="match status" value="1"/>
</dbReference>
<dbReference type="SUPFAM" id="SSF53850">
    <property type="entry name" value="Periplasmic binding protein-like II"/>
    <property type="match status" value="1"/>
</dbReference>
<dbReference type="EMBL" id="SNZP01000002">
    <property type="protein sequence ID" value="TDR82052.1"/>
    <property type="molecule type" value="Genomic_DNA"/>
</dbReference>
<dbReference type="PANTHER" id="PTHR38834:SF3">
    <property type="entry name" value="SOLUTE-BINDING PROTEIN FAMILY 3_N-TERMINAL DOMAIN-CONTAINING PROTEIN"/>
    <property type="match status" value="1"/>
</dbReference>
<dbReference type="Proteomes" id="UP000295611">
    <property type="component" value="Unassembled WGS sequence"/>
</dbReference>
<evidence type="ECO:0000256" key="1">
    <source>
        <dbReference type="SAM" id="SignalP"/>
    </source>
</evidence>
<dbReference type="AlphaFoldDB" id="A0A4R7BD13"/>
<keyword evidence="4" id="KW-1185">Reference proteome</keyword>
<gene>
    <name evidence="3" type="ORF">DFP86_102165</name>
</gene>
<dbReference type="PANTHER" id="PTHR38834">
    <property type="entry name" value="PERIPLASMIC SUBSTRATE BINDING PROTEIN FAMILY 3"/>
    <property type="match status" value="1"/>
</dbReference>
<dbReference type="InterPro" id="IPR001638">
    <property type="entry name" value="Solute-binding_3/MltF_N"/>
</dbReference>
<proteinExistence type="predicted"/>
<dbReference type="Gene3D" id="3.40.190.10">
    <property type="entry name" value="Periplasmic binding protein-like II"/>
    <property type="match status" value="2"/>
</dbReference>
<feature type="chain" id="PRO_5020646817" evidence="1">
    <location>
        <begin position="24"/>
        <end position="261"/>
    </location>
</feature>
<keyword evidence="1" id="KW-0732">Signal</keyword>
<organism evidence="3 4">
    <name type="scientific">Paludibacterium purpuratum</name>
    <dbReference type="NCBI Taxonomy" id="1144873"/>
    <lineage>
        <taxon>Bacteria</taxon>
        <taxon>Pseudomonadati</taxon>
        <taxon>Pseudomonadota</taxon>
        <taxon>Betaproteobacteria</taxon>
        <taxon>Neisseriales</taxon>
        <taxon>Chromobacteriaceae</taxon>
        <taxon>Paludibacterium</taxon>
    </lineage>
</organism>
<evidence type="ECO:0000313" key="3">
    <source>
        <dbReference type="EMBL" id="TDR82052.1"/>
    </source>
</evidence>
<feature type="signal peptide" evidence="1">
    <location>
        <begin position="1"/>
        <end position="23"/>
    </location>
</feature>
<name>A0A4R7BD13_9NEIS</name>
<protein>
    <submittedName>
        <fullName evidence="3">Amino acid ABC transporter substrate-binding protein (PAAT family)</fullName>
    </submittedName>
</protein>